<dbReference type="Proteomes" id="UP001372834">
    <property type="component" value="Unassembled WGS sequence"/>
</dbReference>
<dbReference type="EMBL" id="JAWJWE010000036">
    <property type="protein sequence ID" value="KAK6628774.1"/>
    <property type="molecule type" value="Genomic_DNA"/>
</dbReference>
<evidence type="ECO:0000313" key="1">
    <source>
        <dbReference type="EMBL" id="KAK6628774.1"/>
    </source>
</evidence>
<name>A0AAN8NZ13_POLSC</name>
<evidence type="ECO:0000313" key="2">
    <source>
        <dbReference type="Proteomes" id="UP001372834"/>
    </source>
</evidence>
<organism evidence="1 2">
    <name type="scientific">Polyplax serrata</name>
    <name type="common">Common mouse louse</name>
    <dbReference type="NCBI Taxonomy" id="468196"/>
    <lineage>
        <taxon>Eukaryota</taxon>
        <taxon>Metazoa</taxon>
        <taxon>Ecdysozoa</taxon>
        <taxon>Arthropoda</taxon>
        <taxon>Hexapoda</taxon>
        <taxon>Insecta</taxon>
        <taxon>Pterygota</taxon>
        <taxon>Neoptera</taxon>
        <taxon>Paraneoptera</taxon>
        <taxon>Psocodea</taxon>
        <taxon>Troctomorpha</taxon>
        <taxon>Phthiraptera</taxon>
        <taxon>Anoplura</taxon>
        <taxon>Polyplacidae</taxon>
        <taxon>Polyplax</taxon>
    </lineage>
</organism>
<comment type="caution">
    <text evidence="1">The sequence shown here is derived from an EMBL/GenBank/DDBJ whole genome shotgun (WGS) entry which is preliminary data.</text>
</comment>
<accession>A0AAN8NZ13</accession>
<reference evidence="1 2" key="1">
    <citation type="submission" date="2023-10" db="EMBL/GenBank/DDBJ databases">
        <title>Genomes of two closely related lineages of the louse Polyplax serrata with different host specificities.</title>
        <authorList>
            <person name="Martinu J."/>
            <person name="Tarabai H."/>
            <person name="Stefka J."/>
            <person name="Hypsa V."/>
        </authorList>
    </citation>
    <scope>NUCLEOTIDE SEQUENCE [LARGE SCALE GENOMIC DNA]</scope>
    <source>
        <strain evidence="1">HR10_N</strain>
    </source>
</reference>
<dbReference type="AlphaFoldDB" id="A0AAN8NZ13"/>
<sequence length="111" mass="12710">MVLFLLGAFRFRHEISVSEGLKHPRARAEFLFPVVFSWTGSLGSFGSGKNPKNYTPVEVDGEFGLQIFRILCREVERRLKGDKKIKERVKRRTKAFLCFCVFPSGIDVLTV</sequence>
<proteinExistence type="predicted"/>
<protein>
    <submittedName>
        <fullName evidence="1">Uncharacterized protein</fullName>
    </submittedName>
</protein>
<gene>
    <name evidence="1" type="ORF">RUM43_002590</name>
</gene>